<feature type="transmembrane region" description="Helical" evidence="5">
    <location>
        <begin position="184"/>
        <end position="204"/>
    </location>
</feature>
<feature type="transmembrane region" description="Helical" evidence="5">
    <location>
        <begin position="21"/>
        <end position="46"/>
    </location>
</feature>
<evidence type="ECO:0000259" key="6">
    <source>
        <dbReference type="PROSITE" id="PS50850"/>
    </source>
</evidence>
<feature type="transmembrane region" description="Helical" evidence="5">
    <location>
        <begin position="311"/>
        <end position="332"/>
    </location>
</feature>
<evidence type="ECO:0000313" key="8">
    <source>
        <dbReference type="Proteomes" id="UP001353858"/>
    </source>
</evidence>
<feature type="transmembrane region" description="Helical" evidence="5">
    <location>
        <begin position="758"/>
        <end position="784"/>
    </location>
</feature>
<feature type="transmembrane region" description="Helical" evidence="5">
    <location>
        <begin position="460"/>
        <end position="480"/>
    </location>
</feature>
<proteinExistence type="predicted"/>
<dbReference type="GO" id="GO:0016020">
    <property type="term" value="C:membrane"/>
    <property type="evidence" value="ECO:0007669"/>
    <property type="project" value="UniProtKB-SubCell"/>
</dbReference>
<feature type="transmembrane region" description="Helical" evidence="5">
    <location>
        <begin position="371"/>
        <end position="395"/>
    </location>
</feature>
<feature type="transmembrane region" description="Helical" evidence="5">
    <location>
        <begin position="407"/>
        <end position="440"/>
    </location>
</feature>
<dbReference type="InterPro" id="IPR036259">
    <property type="entry name" value="MFS_trans_sf"/>
</dbReference>
<feature type="transmembrane region" description="Helical" evidence="5">
    <location>
        <begin position="101"/>
        <end position="119"/>
    </location>
</feature>
<dbReference type="GO" id="GO:0022857">
    <property type="term" value="F:transmembrane transporter activity"/>
    <property type="evidence" value="ECO:0007669"/>
    <property type="project" value="InterPro"/>
</dbReference>
<dbReference type="EMBL" id="JARPUR010000004">
    <property type="protein sequence ID" value="KAK4878046.1"/>
    <property type="molecule type" value="Genomic_DNA"/>
</dbReference>
<evidence type="ECO:0000256" key="1">
    <source>
        <dbReference type="ARBA" id="ARBA00004141"/>
    </source>
</evidence>
<protein>
    <recommendedName>
        <fullName evidence="6">Major facilitator superfamily (MFS) profile domain-containing protein</fullName>
    </recommendedName>
</protein>
<feature type="transmembrane region" description="Helical" evidence="5">
    <location>
        <begin position="339"/>
        <end position="359"/>
    </location>
</feature>
<evidence type="ECO:0000256" key="3">
    <source>
        <dbReference type="ARBA" id="ARBA00022989"/>
    </source>
</evidence>
<dbReference type="InterPro" id="IPR050549">
    <property type="entry name" value="MFS_Trehalose_Transporter"/>
</dbReference>
<dbReference type="Pfam" id="PF00083">
    <property type="entry name" value="Sugar_tr"/>
    <property type="match status" value="2"/>
</dbReference>
<feature type="transmembrane region" description="Helical" evidence="5">
    <location>
        <begin position="702"/>
        <end position="721"/>
    </location>
</feature>
<comment type="caution">
    <text evidence="7">The sequence shown here is derived from an EMBL/GenBank/DDBJ whole genome shotgun (WGS) entry which is preliminary data.</text>
</comment>
<keyword evidence="2 5" id="KW-0812">Transmembrane</keyword>
<feature type="transmembrane region" description="Helical" evidence="5">
    <location>
        <begin position="664"/>
        <end position="690"/>
    </location>
</feature>
<dbReference type="Gene3D" id="1.20.1250.20">
    <property type="entry name" value="MFS general substrate transporter like domains"/>
    <property type="match status" value="2"/>
</dbReference>
<evidence type="ECO:0000313" key="7">
    <source>
        <dbReference type="EMBL" id="KAK4878046.1"/>
    </source>
</evidence>
<feature type="domain" description="Major facilitator superfamily (MFS) profile" evidence="6">
    <location>
        <begin position="1"/>
        <end position="207"/>
    </location>
</feature>
<feature type="transmembrane region" description="Helical" evidence="5">
    <location>
        <begin position="728"/>
        <end position="752"/>
    </location>
</feature>
<dbReference type="FunFam" id="1.20.1250.20:FF:000249">
    <property type="entry name" value="facilitated trehalose transporter Tret1"/>
    <property type="match status" value="1"/>
</dbReference>
<feature type="transmembrane region" description="Helical" evidence="5">
    <location>
        <begin position="829"/>
        <end position="848"/>
    </location>
</feature>
<feature type="transmembrane region" description="Helical" evidence="5">
    <location>
        <begin position="275"/>
        <end position="299"/>
    </location>
</feature>
<dbReference type="SUPFAM" id="SSF103473">
    <property type="entry name" value="MFS general substrate transporter"/>
    <property type="match status" value="2"/>
</dbReference>
<dbReference type="PANTHER" id="PTHR48021:SF24">
    <property type="entry name" value="MAJOR FACILITATOR SUPERFAMILY (MFS) PROFILE DOMAIN-CONTAINING PROTEIN"/>
    <property type="match status" value="1"/>
</dbReference>
<accession>A0AAN7PA37</accession>
<keyword evidence="4 5" id="KW-0472">Membrane</keyword>
<feature type="transmembrane region" description="Helical" evidence="5">
    <location>
        <begin position="125"/>
        <end position="146"/>
    </location>
</feature>
<evidence type="ECO:0000256" key="5">
    <source>
        <dbReference type="SAM" id="Phobius"/>
    </source>
</evidence>
<feature type="transmembrane region" description="Helical" evidence="5">
    <location>
        <begin position="796"/>
        <end position="817"/>
    </location>
</feature>
<dbReference type="InterPro" id="IPR020846">
    <property type="entry name" value="MFS_dom"/>
</dbReference>
<keyword evidence="3 5" id="KW-1133">Transmembrane helix</keyword>
<name>A0AAN7PA37_9COLE</name>
<dbReference type="Proteomes" id="UP001353858">
    <property type="component" value="Unassembled WGS sequence"/>
</dbReference>
<keyword evidence="8" id="KW-1185">Reference proteome</keyword>
<dbReference type="PROSITE" id="PS50850">
    <property type="entry name" value="MFS"/>
    <property type="match status" value="2"/>
</dbReference>
<feature type="transmembrane region" description="Helical" evidence="5">
    <location>
        <begin position="158"/>
        <end position="178"/>
    </location>
</feature>
<feature type="domain" description="Major facilitator superfamily (MFS) profile" evidence="6">
    <location>
        <begin position="409"/>
        <end position="852"/>
    </location>
</feature>
<feature type="transmembrane region" description="Helical" evidence="5">
    <location>
        <begin position="574"/>
        <end position="593"/>
    </location>
</feature>
<evidence type="ECO:0000256" key="4">
    <source>
        <dbReference type="ARBA" id="ARBA00023136"/>
    </source>
</evidence>
<reference evidence="8" key="1">
    <citation type="submission" date="2023-01" db="EMBL/GenBank/DDBJ databases">
        <title>Key to firefly adult light organ development and bioluminescence: homeobox transcription factors regulate luciferase expression and transportation to peroxisome.</title>
        <authorList>
            <person name="Fu X."/>
        </authorList>
    </citation>
    <scope>NUCLEOTIDE SEQUENCE [LARGE SCALE GENOMIC DNA]</scope>
</reference>
<feature type="transmembrane region" description="Helical" evidence="5">
    <location>
        <begin position="71"/>
        <end position="92"/>
    </location>
</feature>
<organism evidence="7 8">
    <name type="scientific">Aquatica leii</name>
    <dbReference type="NCBI Taxonomy" id="1421715"/>
    <lineage>
        <taxon>Eukaryota</taxon>
        <taxon>Metazoa</taxon>
        <taxon>Ecdysozoa</taxon>
        <taxon>Arthropoda</taxon>
        <taxon>Hexapoda</taxon>
        <taxon>Insecta</taxon>
        <taxon>Pterygota</taxon>
        <taxon>Neoptera</taxon>
        <taxon>Endopterygota</taxon>
        <taxon>Coleoptera</taxon>
        <taxon>Polyphaga</taxon>
        <taxon>Elateriformia</taxon>
        <taxon>Elateroidea</taxon>
        <taxon>Lampyridae</taxon>
        <taxon>Luciolinae</taxon>
        <taxon>Aquatica</taxon>
    </lineage>
</organism>
<dbReference type="PANTHER" id="PTHR48021">
    <property type="match status" value="1"/>
</dbReference>
<comment type="subcellular location">
    <subcellularLocation>
        <location evidence="1">Membrane</location>
        <topology evidence="1">Multi-pass membrane protein</topology>
    </subcellularLocation>
</comment>
<dbReference type="InterPro" id="IPR005828">
    <property type="entry name" value="MFS_sugar_transport-like"/>
</dbReference>
<gene>
    <name evidence="7" type="ORF">RN001_010552</name>
</gene>
<feature type="transmembrane region" description="Helical" evidence="5">
    <location>
        <begin position="547"/>
        <end position="568"/>
    </location>
</feature>
<feature type="transmembrane region" description="Helical" evidence="5">
    <location>
        <begin position="514"/>
        <end position="535"/>
    </location>
</feature>
<sequence>MEKSQKSFNEDVNVKTWPRTFVQVLVVTVITSMHLAVGQILGYSGIIVPQMMDEYNITGGTTIPITESDSAWIASAPLLSGIVASLLAGVLIDSIGRLKTIILSGIPGVIGLVLIANASNMSMIIWGRLVLGITFMFILNSTAVYISEISRPDLRGSFLGLMEFFSSIGTVLVYLKGWAIHWKIIAWAANAYLIIPIVIIFFVPESPDWLVSKKRIDQAKKSLTWFYKYNSDSSTLVDQRLIAIEKEQIQKVLEEKYDWKEQLKMFLLPTFYKPFLILTVIFFMQQLTGVLIIASNSVIFFEEMGTKIDPYLASTFISCMKVVMTCVATILLNKFNRRTLLLVSAGGMCLSIGLCGLNTYLIQEGTLKHTWIPLCLLLLYIAFSLIGIAQVPFSIAGEIFPLKIRGVAYSLIALVSIVITSMHLVIGQIMGYSGIIVPQMMEEQNDTDSKSIPITESDSAWIASAPLLSGLVASLVAGVLTDSIGRIKTIMLSGIPGVVGLILIATASNMSMIIWGRFILGITFMFIGNPTAVYISEISKPNLRGSFLSLMEVFMSIGTVLVYVKGLVMHWRTIAWVINAYIIVPIIIIFFVPESPDWLVSKKRIDQAKKSLTWFYKYNSDSSKLVDQRLIAIEQEQIQKTLEEKYNWKEQLNMFLLPTFYKPFLILTVIFFFQQFTGYLIIISNAVVFFEEIGTNMDPYLASTYISTMRVIMTCVAMILMNKFNRRTLLLISASGMGVSIGLCGLSTYWVQQGTLKYSWIPLCLLLLYICFSSTGIGFIPFAIAGELFPLKIRGVAYSLIISVANSFAFAGLQVYFPLYHFLGGSANLQYFFASMCLFAIISIYLFLPETHNLELIDIENHFWKHTMYKPWNMRKS</sequence>
<dbReference type="AlphaFoldDB" id="A0AAN7PA37"/>
<feature type="transmembrane region" description="Helical" evidence="5">
    <location>
        <begin position="489"/>
        <end position="508"/>
    </location>
</feature>
<evidence type="ECO:0000256" key="2">
    <source>
        <dbReference type="ARBA" id="ARBA00022692"/>
    </source>
</evidence>